<proteinExistence type="predicted"/>
<name>A0A067TLT9_GALM3</name>
<accession>A0A067TLT9</accession>
<dbReference type="EMBL" id="KL142372">
    <property type="protein sequence ID" value="KDR79913.1"/>
    <property type="molecule type" value="Genomic_DNA"/>
</dbReference>
<reference evidence="2" key="1">
    <citation type="journal article" date="2014" name="Proc. Natl. Acad. Sci. U.S.A.">
        <title>Extensive sampling of basidiomycete genomes demonstrates inadequacy of the white-rot/brown-rot paradigm for wood decay fungi.</title>
        <authorList>
            <person name="Riley R."/>
            <person name="Salamov A.A."/>
            <person name="Brown D.W."/>
            <person name="Nagy L.G."/>
            <person name="Floudas D."/>
            <person name="Held B.W."/>
            <person name="Levasseur A."/>
            <person name="Lombard V."/>
            <person name="Morin E."/>
            <person name="Otillar R."/>
            <person name="Lindquist E.A."/>
            <person name="Sun H."/>
            <person name="LaButti K.M."/>
            <person name="Schmutz J."/>
            <person name="Jabbour D."/>
            <person name="Luo H."/>
            <person name="Baker S.E."/>
            <person name="Pisabarro A.G."/>
            <person name="Walton J.D."/>
            <person name="Blanchette R.A."/>
            <person name="Henrissat B."/>
            <person name="Martin F."/>
            <person name="Cullen D."/>
            <person name="Hibbett D.S."/>
            <person name="Grigoriev I.V."/>
        </authorList>
    </citation>
    <scope>NUCLEOTIDE SEQUENCE [LARGE SCALE GENOMIC DNA]</scope>
    <source>
        <strain evidence="2">CBS 339.88</strain>
    </source>
</reference>
<organism evidence="1 2">
    <name type="scientific">Galerina marginata (strain CBS 339.88)</name>
    <dbReference type="NCBI Taxonomy" id="685588"/>
    <lineage>
        <taxon>Eukaryota</taxon>
        <taxon>Fungi</taxon>
        <taxon>Dikarya</taxon>
        <taxon>Basidiomycota</taxon>
        <taxon>Agaricomycotina</taxon>
        <taxon>Agaricomycetes</taxon>
        <taxon>Agaricomycetidae</taxon>
        <taxon>Agaricales</taxon>
        <taxon>Agaricineae</taxon>
        <taxon>Strophariaceae</taxon>
        <taxon>Galerina</taxon>
    </lineage>
</organism>
<keyword evidence="2" id="KW-1185">Reference proteome</keyword>
<dbReference type="HOGENOM" id="CLU_1354705_0_0_1"/>
<dbReference type="AlphaFoldDB" id="A0A067TLT9"/>
<protein>
    <submittedName>
        <fullName evidence="1">Uncharacterized protein</fullName>
    </submittedName>
</protein>
<evidence type="ECO:0000313" key="1">
    <source>
        <dbReference type="EMBL" id="KDR79913.1"/>
    </source>
</evidence>
<sequence length="202" mass="22612">MGKHTRVRLTLEVSFTTCSQIEVNRSLCCVSTYQSDDYTSLEEVPNFDERHSLVCEARSGSGIAIDCGMWGSLPSFSNVMPPPRMLTVNIESIRIVFTTQIRPHIIQGRQSVCMTRLRLNRGRVSQGFPEIIDCVDLFLRTGVMDRLGNGHRPAYCAPWSTLLLGSRHTDKVSGCRAVVFEKYKTTSCPKTKTSVSHLHISS</sequence>
<dbReference type="Proteomes" id="UP000027222">
    <property type="component" value="Unassembled WGS sequence"/>
</dbReference>
<gene>
    <name evidence="1" type="ORF">GALMADRAFT_1169452</name>
</gene>
<evidence type="ECO:0000313" key="2">
    <source>
        <dbReference type="Proteomes" id="UP000027222"/>
    </source>
</evidence>